<keyword evidence="2" id="KW-1185">Reference proteome</keyword>
<dbReference type="EMBL" id="FUEG01000001">
    <property type="protein sequence ID" value="SJK98778.1"/>
    <property type="molecule type" value="Genomic_DNA"/>
</dbReference>
<organism evidence="1 2">
    <name type="scientific">Armillaria ostoyae</name>
    <name type="common">Armillaria root rot fungus</name>
    <dbReference type="NCBI Taxonomy" id="47428"/>
    <lineage>
        <taxon>Eukaryota</taxon>
        <taxon>Fungi</taxon>
        <taxon>Dikarya</taxon>
        <taxon>Basidiomycota</taxon>
        <taxon>Agaricomycotina</taxon>
        <taxon>Agaricomycetes</taxon>
        <taxon>Agaricomycetidae</taxon>
        <taxon>Agaricales</taxon>
        <taxon>Marasmiineae</taxon>
        <taxon>Physalacriaceae</taxon>
        <taxon>Armillaria</taxon>
    </lineage>
</organism>
<proteinExistence type="predicted"/>
<sequence length="121" mass="13836">MLLLKCHNYHAETHQLKEKAISQPTWIPIALNQQVASVRANNIIIRRVWCNSLAFRSDRARSVPERENIRVRAAGVTVPSPTPSPYYSQEDIEPITRTVLISPSKKSTDYGRGQRRVRNQS</sequence>
<dbReference type="Proteomes" id="UP000219338">
    <property type="component" value="Unassembled WGS sequence"/>
</dbReference>
<dbReference type="AlphaFoldDB" id="A0A284QQP6"/>
<accession>A0A284QQP6</accession>
<protein>
    <submittedName>
        <fullName evidence="1">Uncharacterized protein</fullName>
    </submittedName>
</protein>
<reference evidence="2" key="1">
    <citation type="journal article" date="2017" name="Nat. Ecol. Evol.">
        <title>Genome expansion and lineage-specific genetic innovations in the forest pathogenic fungi Armillaria.</title>
        <authorList>
            <person name="Sipos G."/>
            <person name="Prasanna A.N."/>
            <person name="Walter M.C."/>
            <person name="O'Connor E."/>
            <person name="Balint B."/>
            <person name="Krizsan K."/>
            <person name="Kiss B."/>
            <person name="Hess J."/>
            <person name="Varga T."/>
            <person name="Slot J."/>
            <person name="Riley R."/>
            <person name="Boka B."/>
            <person name="Rigling D."/>
            <person name="Barry K."/>
            <person name="Lee J."/>
            <person name="Mihaltcheva S."/>
            <person name="LaButti K."/>
            <person name="Lipzen A."/>
            <person name="Waldron R."/>
            <person name="Moloney N.M."/>
            <person name="Sperisen C."/>
            <person name="Kredics L."/>
            <person name="Vagvoelgyi C."/>
            <person name="Patrignani A."/>
            <person name="Fitzpatrick D."/>
            <person name="Nagy I."/>
            <person name="Doyle S."/>
            <person name="Anderson J.B."/>
            <person name="Grigoriev I.V."/>
            <person name="Gueldener U."/>
            <person name="Muensterkoetter M."/>
            <person name="Nagy L.G."/>
        </authorList>
    </citation>
    <scope>NUCLEOTIDE SEQUENCE [LARGE SCALE GENOMIC DNA]</scope>
    <source>
        <strain evidence="2">C18/9</strain>
    </source>
</reference>
<evidence type="ECO:0000313" key="2">
    <source>
        <dbReference type="Proteomes" id="UP000219338"/>
    </source>
</evidence>
<evidence type="ECO:0000313" key="1">
    <source>
        <dbReference type="EMBL" id="SJK98778.1"/>
    </source>
</evidence>
<name>A0A284QQP6_ARMOS</name>
<gene>
    <name evidence="1" type="ORF">ARMOST_02047</name>
</gene>